<dbReference type="OrthoDB" id="9808068at2"/>
<comment type="subcellular location">
    <subcellularLocation>
        <location evidence="3">Secreted</location>
    </subcellularLocation>
    <subcellularLocation>
        <location evidence="3">Bacterial flagellum</location>
    </subcellularLocation>
</comment>
<reference evidence="6 7" key="1">
    <citation type="submission" date="2019-03" db="EMBL/GenBank/DDBJ databases">
        <title>Genomic Encyclopedia of Type Strains, Phase IV (KMG-IV): sequencing the most valuable type-strain genomes for metagenomic binning, comparative biology and taxonomic classification.</title>
        <authorList>
            <person name="Goeker M."/>
        </authorList>
    </citation>
    <scope>NUCLEOTIDE SEQUENCE [LARGE SCALE GENOMIC DNA]</scope>
    <source>
        <strain evidence="6 7">DSM 102969</strain>
    </source>
</reference>
<keyword evidence="6" id="KW-0969">Cilium</keyword>
<dbReference type="PANTHER" id="PTHR42792">
    <property type="entry name" value="FLAGELLIN"/>
    <property type="match status" value="1"/>
</dbReference>
<feature type="domain" description="Flagellin N-terminal" evidence="4">
    <location>
        <begin position="16"/>
        <end position="139"/>
    </location>
</feature>
<keyword evidence="2 3" id="KW-0975">Bacterial flagellum</keyword>
<evidence type="ECO:0000256" key="2">
    <source>
        <dbReference type="ARBA" id="ARBA00023143"/>
    </source>
</evidence>
<dbReference type="EMBL" id="SNXY01000006">
    <property type="protein sequence ID" value="TDP87653.1"/>
    <property type="molecule type" value="Genomic_DNA"/>
</dbReference>
<feature type="domain" description="Flagellin C-terminal" evidence="5">
    <location>
        <begin position="344"/>
        <end position="385"/>
    </location>
</feature>
<dbReference type="Proteomes" id="UP000294547">
    <property type="component" value="Unassembled WGS sequence"/>
</dbReference>
<dbReference type="RefSeq" id="WP_126541622.1">
    <property type="nucleotide sequence ID" value="NZ_BSPM01000008.1"/>
</dbReference>
<gene>
    <name evidence="6" type="ORF">EDD54_1552</name>
</gene>
<dbReference type="GO" id="GO:0009288">
    <property type="term" value="C:bacterial-type flagellum"/>
    <property type="evidence" value="ECO:0007669"/>
    <property type="project" value="UniProtKB-SubCell"/>
</dbReference>
<protein>
    <recommendedName>
        <fullName evidence="3">Flagellin</fullName>
    </recommendedName>
</protein>
<keyword evidence="7" id="KW-1185">Reference proteome</keyword>
<dbReference type="InterPro" id="IPR001029">
    <property type="entry name" value="Flagellin_N"/>
</dbReference>
<dbReference type="Pfam" id="PF00700">
    <property type="entry name" value="Flagellin_C"/>
    <property type="match status" value="1"/>
</dbReference>
<dbReference type="GO" id="GO:0005576">
    <property type="term" value="C:extracellular region"/>
    <property type="evidence" value="ECO:0007669"/>
    <property type="project" value="UniProtKB-SubCell"/>
</dbReference>
<name>A0A4R6RLW1_9HYPH</name>
<dbReference type="AlphaFoldDB" id="A0A4R6RLW1"/>
<evidence type="ECO:0000256" key="1">
    <source>
        <dbReference type="ARBA" id="ARBA00005709"/>
    </source>
</evidence>
<accession>A0A4R6RLW1</accession>
<keyword evidence="3" id="KW-0964">Secreted</keyword>
<proteinExistence type="inferred from homology"/>
<dbReference type="PANTHER" id="PTHR42792:SF2">
    <property type="entry name" value="FLAGELLIN"/>
    <property type="match status" value="1"/>
</dbReference>
<dbReference type="InterPro" id="IPR001492">
    <property type="entry name" value="Flagellin"/>
</dbReference>
<organism evidence="6 7">
    <name type="scientific">Oharaeibacter diazotrophicus</name>
    <dbReference type="NCBI Taxonomy" id="1920512"/>
    <lineage>
        <taxon>Bacteria</taxon>
        <taxon>Pseudomonadati</taxon>
        <taxon>Pseudomonadota</taxon>
        <taxon>Alphaproteobacteria</taxon>
        <taxon>Hyphomicrobiales</taxon>
        <taxon>Pleomorphomonadaceae</taxon>
        <taxon>Oharaeibacter</taxon>
    </lineage>
</organism>
<dbReference type="SUPFAM" id="SSF64518">
    <property type="entry name" value="Phase 1 flagellin"/>
    <property type="match status" value="1"/>
</dbReference>
<keyword evidence="6" id="KW-0966">Cell projection</keyword>
<comment type="similarity">
    <text evidence="1 3">Belongs to the bacterial flagellin family.</text>
</comment>
<dbReference type="Gene3D" id="1.20.1330.10">
    <property type="entry name" value="f41 fragment of flagellin, N-terminal domain"/>
    <property type="match status" value="1"/>
</dbReference>
<dbReference type="GO" id="GO:0005198">
    <property type="term" value="F:structural molecule activity"/>
    <property type="evidence" value="ECO:0007669"/>
    <property type="project" value="UniProtKB-UniRule"/>
</dbReference>
<evidence type="ECO:0000259" key="4">
    <source>
        <dbReference type="Pfam" id="PF00669"/>
    </source>
</evidence>
<evidence type="ECO:0000256" key="3">
    <source>
        <dbReference type="RuleBase" id="RU362073"/>
    </source>
</evidence>
<dbReference type="InterPro" id="IPR046358">
    <property type="entry name" value="Flagellin_C"/>
</dbReference>
<comment type="function">
    <text evidence="3">Flagellin is the subunit protein which polymerizes to form the filaments of bacterial flagella.</text>
</comment>
<evidence type="ECO:0000313" key="7">
    <source>
        <dbReference type="Proteomes" id="UP000294547"/>
    </source>
</evidence>
<dbReference type="Pfam" id="PF00669">
    <property type="entry name" value="Flagellin_N"/>
    <property type="match status" value="1"/>
</dbReference>
<keyword evidence="6" id="KW-0282">Flagellum</keyword>
<comment type="caution">
    <text evidence="6">The sequence shown here is derived from an EMBL/GenBank/DDBJ whole genome shotgun (WGS) entry which is preliminary data.</text>
</comment>
<sequence>MATTVDLTRASRDTISSLRTAIDQSAVASRRISTGQRVNDAFEDPASFFTAQSLTNQASELDRTLDQLGQGVQIVKAASEGISSIDELLDAAKAVVNRAGQSDDAFARADFAKSFNDLLDQMEGVAKDSSYRGKNLLLGEGHDLKLYFSDEARDAIVIAARDLSDVGRTLGLERIDEGTIGVAETKLAPGGTPLAATDPAANASDQFAIGDTVEIRRQSDGALLSSVTIGADTTVSSLASSLSNADAGVRASYGADGVLRIEAAVGVTIDGGVAGGSFDGTSIDATPSGWFDADATTAEAEGVQSARDTLRLISVAFGTNLTMLQNRETFMKEFSGTLVTGAETTIGADLNEEGANLLALQIRQQFSSSALSFANEADQGVLRLLGG</sequence>
<evidence type="ECO:0000313" key="6">
    <source>
        <dbReference type="EMBL" id="TDP87653.1"/>
    </source>
</evidence>
<evidence type="ECO:0000259" key="5">
    <source>
        <dbReference type="Pfam" id="PF00700"/>
    </source>
</evidence>